<accession>A0ABV2K7F6</accession>
<dbReference type="Pfam" id="PF13478">
    <property type="entry name" value="XdhC_C"/>
    <property type="match status" value="1"/>
</dbReference>
<comment type="caution">
    <text evidence="3">The sequence shown here is derived from an EMBL/GenBank/DDBJ whole genome shotgun (WGS) entry which is preliminary data.</text>
</comment>
<dbReference type="InterPro" id="IPR052698">
    <property type="entry name" value="MoCofactor_Util/Proc"/>
</dbReference>
<sequence>MQSIQQMIETVLNDVQPVVLAMVFQVKGSAYRKEGTWMLIQEDGARIGVISGGCLENDLHNRAIEMFNTGKVEIVHYDLSAEDDLGWGRGAGCNGVVSVFVRDIDNDFRHFLTLMHKQFLAMEPVLFIQSISEFDNYAFLNESKNYLDHWQGEIPFELDAFTPFQNKVGQKSKNDEDEMIYFQLIWPRPALYIIGAGVDARPLARLAVNVGYAVHLLDSRSALCNEIHFPTAVSFQVDDTEKLIDNISLSPLDSVVIMTHDFQLDAKLMHRLRDHQLLYLGILGSKKRTERLLGEEIPNWIHSPIGLSIGADGPEEIAVSIVAELIAVRRGGIS</sequence>
<dbReference type="InterPro" id="IPR027051">
    <property type="entry name" value="XdhC_Rossmann_dom"/>
</dbReference>
<dbReference type="Pfam" id="PF02625">
    <property type="entry name" value="XdhC_CoxI"/>
    <property type="match status" value="1"/>
</dbReference>
<organism evidence="3 4">
    <name type="scientific">Sporosarcina psychrophila</name>
    <name type="common">Bacillus psychrophilus</name>
    <dbReference type="NCBI Taxonomy" id="1476"/>
    <lineage>
        <taxon>Bacteria</taxon>
        <taxon>Bacillati</taxon>
        <taxon>Bacillota</taxon>
        <taxon>Bacilli</taxon>
        <taxon>Bacillales</taxon>
        <taxon>Caryophanaceae</taxon>
        <taxon>Sporosarcina</taxon>
    </lineage>
</organism>
<evidence type="ECO:0000259" key="2">
    <source>
        <dbReference type="Pfam" id="PF13478"/>
    </source>
</evidence>
<evidence type="ECO:0000259" key="1">
    <source>
        <dbReference type="Pfam" id="PF02625"/>
    </source>
</evidence>
<dbReference type="PANTHER" id="PTHR30388">
    <property type="entry name" value="ALDEHYDE OXIDOREDUCTASE MOLYBDENUM COFACTOR ASSEMBLY PROTEIN"/>
    <property type="match status" value="1"/>
</dbReference>
<reference evidence="3 4" key="1">
    <citation type="submission" date="2024-06" db="EMBL/GenBank/DDBJ databases">
        <title>Sorghum-associated microbial communities from plants grown in Nebraska, USA.</title>
        <authorList>
            <person name="Schachtman D."/>
        </authorList>
    </citation>
    <scope>NUCLEOTIDE SEQUENCE [LARGE SCALE GENOMIC DNA]</scope>
    <source>
        <strain evidence="3 4">1288</strain>
    </source>
</reference>
<proteinExistence type="predicted"/>
<dbReference type="InterPro" id="IPR003777">
    <property type="entry name" value="XdhC_CoxI"/>
</dbReference>
<dbReference type="EMBL" id="JBEPME010000002">
    <property type="protein sequence ID" value="MET3657013.1"/>
    <property type="molecule type" value="Genomic_DNA"/>
</dbReference>
<dbReference type="RefSeq" id="WP_354313079.1">
    <property type="nucleotide sequence ID" value="NZ_JBEPME010000002.1"/>
</dbReference>
<dbReference type="Gene3D" id="3.40.50.720">
    <property type="entry name" value="NAD(P)-binding Rossmann-like Domain"/>
    <property type="match status" value="1"/>
</dbReference>
<dbReference type="PANTHER" id="PTHR30388:SF6">
    <property type="entry name" value="XANTHINE DEHYDROGENASE SUBUNIT A-RELATED"/>
    <property type="match status" value="1"/>
</dbReference>
<evidence type="ECO:0000313" key="3">
    <source>
        <dbReference type="EMBL" id="MET3657013.1"/>
    </source>
</evidence>
<feature type="domain" description="XdhC- CoxI" evidence="1">
    <location>
        <begin position="15"/>
        <end position="78"/>
    </location>
</feature>
<name>A0ABV2K7F6_SPOPS</name>
<dbReference type="Proteomes" id="UP001549104">
    <property type="component" value="Unassembled WGS sequence"/>
</dbReference>
<feature type="domain" description="XdhC Rossmann" evidence="2">
    <location>
        <begin position="191"/>
        <end position="325"/>
    </location>
</feature>
<keyword evidence="4" id="KW-1185">Reference proteome</keyword>
<evidence type="ECO:0000313" key="4">
    <source>
        <dbReference type="Proteomes" id="UP001549104"/>
    </source>
</evidence>
<protein>
    <submittedName>
        <fullName evidence="3">Xanthine/CO dehydrogenase XdhC/CoxF family maturation factor</fullName>
    </submittedName>
</protein>
<gene>
    <name evidence="3" type="ORF">ABIC55_002100</name>
</gene>